<feature type="transmembrane region" description="Helical" evidence="6">
    <location>
        <begin position="421"/>
        <end position="443"/>
    </location>
</feature>
<dbReference type="PANTHER" id="PTHR11654">
    <property type="entry name" value="OLIGOPEPTIDE TRANSPORTER-RELATED"/>
    <property type="match status" value="1"/>
</dbReference>
<organism evidence="7 8">
    <name type="scientific">Stephania yunnanensis</name>
    <dbReference type="NCBI Taxonomy" id="152371"/>
    <lineage>
        <taxon>Eukaryota</taxon>
        <taxon>Viridiplantae</taxon>
        <taxon>Streptophyta</taxon>
        <taxon>Embryophyta</taxon>
        <taxon>Tracheophyta</taxon>
        <taxon>Spermatophyta</taxon>
        <taxon>Magnoliopsida</taxon>
        <taxon>Ranunculales</taxon>
        <taxon>Menispermaceae</taxon>
        <taxon>Menispermoideae</taxon>
        <taxon>Cissampelideae</taxon>
        <taxon>Stephania</taxon>
    </lineage>
</organism>
<feature type="transmembrane region" description="Helical" evidence="6">
    <location>
        <begin position="27"/>
        <end position="51"/>
    </location>
</feature>
<gene>
    <name evidence="7" type="ORF">Syun_007578</name>
</gene>
<feature type="transmembrane region" description="Helical" evidence="6">
    <location>
        <begin position="303"/>
        <end position="327"/>
    </location>
</feature>
<evidence type="ECO:0000313" key="8">
    <source>
        <dbReference type="Proteomes" id="UP001420932"/>
    </source>
</evidence>
<name>A0AAP0L0G0_9MAGN</name>
<evidence type="ECO:0000256" key="1">
    <source>
        <dbReference type="ARBA" id="ARBA00004141"/>
    </source>
</evidence>
<dbReference type="AlphaFoldDB" id="A0AAP0L0G0"/>
<sequence length="498" mass="53984">MERSSQEQDRLIEVVSDEKGGLRTLPFIIAVECFQKLASFGLLLNMILYLVNEYHMETAAGTSLLFLWSSLSSFLSIVGAYASDSHFGRFQVIVCGSICSFLGLVMLWATSVVPQAKPAPCDQYSDSCKSPTGAQLAILVSSLVLLSIGDGCTRPCTTPFGADQLAKGEDPSNDENVLQSFFNWFYASGGISTVLSLTVIVYIQDHFGWNVGFGVPTILMFLAAILFLLGSPLYVKVKPINNSDFIGAVDRVKALKSMFGVIPIWASGIIIFLNLSQAPILVLQAKTMDRHITSNVEIPPGSFTAVTFLSLMISISLYECIIIPFLVNHTKIGRLSPTTRMGIGLVFTCLAMAAAALVENARRKTATEGGASNTVLTMSAMWLVPQLVLSGIADGISAAARIEYYYSCLPKSMSSIAMALFTLETAFSGLLGSLIVNVVNSVTSNGGKVSWLASDINEGRYDYYYALHGGLGLFNFVIFLVSCLVFRHSKGKRTYYEL</sequence>
<feature type="transmembrane region" description="Helical" evidence="6">
    <location>
        <begin position="463"/>
        <end position="486"/>
    </location>
</feature>
<evidence type="ECO:0000313" key="7">
    <source>
        <dbReference type="EMBL" id="KAK9161237.1"/>
    </source>
</evidence>
<evidence type="ECO:0000256" key="3">
    <source>
        <dbReference type="ARBA" id="ARBA00022692"/>
    </source>
</evidence>
<evidence type="ECO:0000256" key="4">
    <source>
        <dbReference type="ARBA" id="ARBA00022989"/>
    </source>
</evidence>
<evidence type="ECO:0000256" key="2">
    <source>
        <dbReference type="ARBA" id="ARBA00005982"/>
    </source>
</evidence>
<evidence type="ECO:0000256" key="5">
    <source>
        <dbReference type="ARBA" id="ARBA00023136"/>
    </source>
</evidence>
<comment type="caution">
    <text evidence="7">The sequence shown here is derived from an EMBL/GenBank/DDBJ whole genome shotgun (WGS) entry which is preliminary data.</text>
</comment>
<dbReference type="GO" id="GO:0022857">
    <property type="term" value="F:transmembrane transporter activity"/>
    <property type="evidence" value="ECO:0007669"/>
    <property type="project" value="InterPro"/>
</dbReference>
<feature type="transmembrane region" description="Helical" evidence="6">
    <location>
        <begin position="63"/>
        <end position="82"/>
    </location>
</feature>
<dbReference type="Gene3D" id="1.20.1250.20">
    <property type="entry name" value="MFS general substrate transporter like domains"/>
    <property type="match status" value="2"/>
</dbReference>
<dbReference type="InterPro" id="IPR000109">
    <property type="entry name" value="POT_fam"/>
</dbReference>
<dbReference type="SUPFAM" id="SSF103473">
    <property type="entry name" value="MFS general substrate transporter"/>
    <property type="match status" value="2"/>
</dbReference>
<feature type="transmembrane region" description="Helical" evidence="6">
    <location>
        <begin position="215"/>
        <end position="237"/>
    </location>
</feature>
<feature type="transmembrane region" description="Helical" evidence="6">
    <location>
        <begin position="258"/>
        <end position="283"/>
    </location>
</feature>
<keyword evidence="3 6" id="KW-0812">Transmembrane</keyword>
<dbReference type="EMBL" id="JBBNAF010000003">
    <property type="protein sequence ID" value="KAK9161237.1"/>
    <property type="molecule type" value="Genomic_DNA"/>
</dbReference>
<comment type="similarity">
    <text evidence="2">Belongs to the major facilitator superfamily. Proton-dependent oligopeptide transporter (POT/PTR) (TC 2.A.17) family.</text>
</comment>
<reference evidence="7 8" key="1">
    <citation type="submission" date="2024-01" db="EMBL/GenBank/DDBJ databases">
        <title>Genome assemblies of Stephania.</title>
        <authorList>
            <person name="Yang L."/>
        </authorList>
    </citation>
    <scope>NUCLEOTIDE SEQUENCE [LARGE SCALE GENOMIC DNA]</scope>
    <source>
        <strain evidence="7">YNDBR</strain>
        <tissue evidence="7">Leaf</tissue>
    </source>
</reference>
<feature type="transmembrane region" description="Helical" evidence="6">
    <location>
        <begin position="181"/>
        <end position="203"/>
    </location>
</feature>
<proteinExistence type="inferred from homology"/>
<keyword evidence="5 6" id="KW-0472">Membrane</keyword>
<protein>
    <submittedName>
        <fullName evidence="7">Uncharacterized protein</fullName>
    </submittedName>
</protein>
<feature type="transmembrane region" description="Helical" evidence="6">
    <location>
        <begin position="339"/>
        <end position="358"/>
    </location>
</feature>
<accession>A0AAP0L0G0</accession>
<evidence type="ECO:0000256" key="6">
    <source>
        <dbReference type="SAM" id="Phobius"/>
    </source>
</evidence>
<dbReference type="GO" id="GO:0016020">
    <property type="term" value="C:membrane"/>
    <property type="evidence" value="ECO:0007669"/>
    <property type="project" value="UniProtKB-SubCell"/>
</dbReference>
<keyword evidence="8" id="KW-1185">Reference proteome</keyword>
<dbReference type="Pfam" id="PF00854">
    <property type="entry name" value="PTR2"/>
    <property type="match status" value="2"/>
</dbReference>
<dbReference type="InterPro" id="IPR036259">
    <property type="entry name" value="MFS_trans_sf"/>
</dbReference>
<comment type="subcellular location">
    <subcellularLocation>
        <location evidence="1">Membrane</location>
        <topology evidence="1">Multi-pass membrane protein</topology>
    </subcellularLocation>
</comment>
<keyword evidence="4 6" id="KW-1133">Transmembrane helix</keyword>
<dbReference type="Proteomes" id="UP001420932">
    <property type="component" value="Unassembled WGS sequence"/>
</dbReference>
<feature type="transmembrane region" description="Helical" evidence="6">
    <location>
        <begin position="88"/>
        <end position="109"/>
    </location>
</feature>
<feature type="transmembrane region" description="Helical" evidence="6">
    <location>
        <begin position="378"/>
        <end position="400"/>
    </location>
</feature>